<keyword evidence="4" id="KW-0378">Hydrolase</keyword>
<feature type="compositionally biased region" description="Basic and acidic residues" evidence="8">
    <location>
        <begin position="297"/>
        <end position="364"/>
    </location>
</feature>
<dbReference type="PANTHER" id="PTHR13604:SF0">
    <property type="entry name" value="ABASIC SITE PROCESSING PROTEIN HMCES"/>
    <property type="match status" value="1"/>
</dbReference>
<dbReference type="GO" id="GO:0006508">
    <property type="term" value="P:proteolysis"/>
    <property type="evidence" value="ECO:0007669"/>
    <property type="project" value="UniProtKB-KW"/>
</dbReference>
<dbReference type="SUPFAM" id="SSF143081">
    <property type="entry name" value="BB1717-like"/>
    <property type="match status" value="1"/>
</dbReference>
<evidence type="ECO:0000313" key="9">
    <source>
        <dbReference type="EMBL" id="RDW62718.1"/>
    </source>
</evidence>
<gene>
    <name evidence="9" type="ORF">BP5796_11020</name>
</gene>
<evidence type="ECO:0008006" key="11">
    <source>
        <dbReference type="Google" id="ProtNLM"/>
    </source>
</evidence>
<comment type="caution">
    <text evidence="9">The sequence shown here is derived from an EMBL/GenBank/DDBJ whole genome shotgun (WGS) entry which is preliminary data.</text>
</comment>
<keyword evidence="6" id="KW-0238">DNA-binding</keyword>
<dbReference type="InterPro" id="IPR036590">
    <property type="entry name" value="SRAP-like"/>
</dbReference>
<dbReference type="EMBL" id="PDLN01000017">
    <property type="protein sequence ID" value="RDW62718.1"/>
    <property type="molecule type" value="Genomic_DNA"/>
</dbReference>
<feature type="compositionally biased region" description="Basic and acidic residues" evidence="8">
    <location>
        <begin position="373"/>
        <end position="386"/>
    </location>
</feature>
<organism evidence="9 10">
    <name type="scientific">Coleophoma crateriformis</name>
    <dbReference type="NCBI Taxonomy" id="565419"/>
    <lineage>
        <taxon>Eukaryota</taxon>
        <taxon>Fungi</taxon>
        <taxon>Dikarya</taxon>
        <taxon>Ascomycota</taxon>
        <taxon>Pezizomycotina</taxon>
        <taxon>Leotiomycetes</taxon>
        <taxon>Helotiales</taxon>
        <taxon>Dermateaceae</taxon>
        <taxon>Coleophoma</taxon>
    </lineage>
</organism>
<evidence type="ECO:0000256" key="5">
    <source>
        <dbReference type="ARBA" id="ARBA00023124"/>
    </source>
</evidence>
<keyword evidence="5" id="KW-0190">Covalent protein-DNA linkage</keyword>
<comment type="similarity">
    <text evidence="1">Belongs to the SOS response-associated peptidase family.</text>
</comment>
<feature type="region of interest" description="Disordered" evidence="8">
    <location>
        <begin position="294"/>
        <end position="448"/>
    </location>
</feature>
<evidence type="ECO:0000256" key="2">
    <source>
        <dbReference type="ARBA" id="ARBA00022670"/>
    </source>
</evidence>
<dbReference type="PANTHER" id="PTHR13604">
    <property type="entry name" value="DC12-RELATED"/>
    <property type="match status" value="1"/>
</dbReference>
<keyword evidence="10" id="KW-1185">Reference proteome</keyword>
<dbReference type="GO" id="GO:0008233">
    <property type="term" value="F:peptidase activity"/>
    <property type="evidence" value="ECO:0007669"/>
    <property type="project" value="UniProtKB-KW"/>
</dbReference>
<protein>
    <recommendedName>
        <fullName evidence="11">DUF159-domain-containing protein</fullName>
    </recommendedName>
</protein>
<keyword evidence="2" id="KW-0645">Protease</keyword>
<dbReference type="OrthoDB" id="2111841at2759"/>
<dbReference type="Proteomes" id="UP000256328">
    <property type="component" value="Unassembled WGS sequence"/>
</dbReference>
<feature type="compositionally biased region" description="Polar residues" evidence="8">
    <location>
        <begin position="422"/>
        <end position="448"/>
    </location>
</feature>
<evidence type="ECO:0000256" key="7">
    <source>
        <dbReference type="ARBA" id="ARBA00023239"/>
    </source>
</evidence>
<dbReference type="Pfam" id="PF02586">
    <property type="entry name" value="SRAP"/>
    <property type="match status" value="1"/>
</dbReference>
<evidence type="ECO:0000256" key="1">
    <source>
        <dbReference type="ARBA" id="ARBA00008136"/>
    </source>
</evidence>
<keyword evidence="3" id="KW-0227">DNA damage</keyword>
<dbReference type="GO" id="GO:0016829">
    <property type="term" value="F:lyase activity"/>
    <property type="evidence" value="ECO:0007669"/>
    <property type="project" value="UniProtKB-KW"/>
</dbReference>
<evidence type="ECO:0000256" key="4">
    <source>
        <dbReference type="ARBA" id="ARBA00022801"/>
    </source>
</evidence>
<evidence type="ECO:0000256" key="8">
    <source>
        <dbReference type="SAM" id="MobiDB-lite"/>
    </source>
</evidence>
<proteinExistence type="inferred from homology"/>
<sequence length="448" mass="50876">MCGRYSMALRPAQVRAYLENENMPVYEAPEDEGDDTPRQSYNFAPGYNGLVYRADVPYWGAGPRSHKNGDEADVDERVASDATPVEDASDSHAGETRYKLQTMKWGLIPFWTKRNPDYGSLMKTINCRDDSLIENRGMWTTMKQKKRCIVVAQGFYEWLKKGKEKVPHFVKRKDGKLMCLAGLWDCAQYEGSEDQLWTYTVITTSSNKQLNFLHDRMPVILDNGSEELRTWLDPKRSTWTKELQSLLKPYHGELEVYPVSKDVGKVGNNSPQFMIPVASSENKSNIANFFAKGTAAQKEKKKEEVDDESKTSKPEKVQVENEDRQDEPTNDIKREPDVEENDMKSKKTKQESHEERLTMDHEGTEDNAPLPVPKEEIKQGIKREIDDVPEEETPAKKMAKTSVSSGPSKLKSPVKTTRKTRSATSNNTASPSKPTTSGNQRITNFFGK</sequence>
<dbReference type="InterPro" id="IPR003738">
    <property type="entry name" value="SRAP"/>
</dbReference>
<reference evidence="9 10" key="1">
    <citation type="journal article" date="2018" name="IMA Fungus">
        <title>IMA Genome-F 9: Draft genome sequence of Annulohypoxylon stygium, Aspergillus mulundensis, Berkeleyomyces basicola (syn. Thielaviopsis basicola), Ceratocystis smalleyi, two Cercospora beticola strains, Coleophoma cylindrospora, Fusarium fracticaudum, Phialophora cf. hyalina, and Morchella septimelata.</title>
        <authorList>
            <person name="Wingfield B.D."/>
            <person name="Bills G.F."/>
            <person name="Dong Y."/>
            <person name="Huang W."/>
            <person name="Nel W.J."/>
            <person name="Swalarsk-Parry B.S."/>
            <person name="Vaghefi N."/>
            <person name="Wilken P.M."/>
            <person name="An Z."/>
            <person name="de Beer Z.W."/>
            <person name="De Vos L."/>
            <person name="Chen L."/>
            <person name="Duong T.A."/>
            <person name="Gao Y."/>
            <person name="Hammerbacher A."/>
            <person name="Kikkert J.R."/>
            <person name="Li Y."/>
            <person name="Li H."/>
            <person name="Li K."/>
            <person name="Li Q."/>
            <person name="Liu X."/>
            <person name="Ma X."/>
            <person name="Naidoo K."/>
            <person name="Pethybridge S.J."/>
            <person name="Sun J."/>
            <person name="Steenkamp E.T."/>
            <person name="van der Nest M.A."/>
            <person name="van Wyk S."/>
            <person name="Wingfield M.J."/>
            <person name="Xiong C."/>
            <person name="Yue Q."/>
            <person name="Zhang X."/>
        </authorList>
    </citation>
    <scope>NUCLEOTIDE SEQUENCE [LARGE SCALE GENOMIC DNA]</scope>
    <source>
        <strain evidence="9 10">BP5796</strain>
    </source>
</reference>
<keyword evidence="7" id="KW-0456">Lyase</keyword>
<dbReference type="AlphaFoldDB" id="A0A3D8QLZ9"/>
<dbReference type="GO" id="GO:0003697">
    <property type="term" value="F:single-stranded DNA binding"/>
    <property type="evidence" value="ECO:0007669"/>
    <property type="project" value="InterPro"/>
</dbReference>
<dbReference type="GO" id="GO:0106300">
    <property type="term" value="P:protein-DNA covalent cross-linking repair"/>
    <property type="evidence" value="ECO:0007669"/>
    <property type="project" value="InterPro"/>
</dbReference>
<dbReference type="Gene3D" id="3.90.1680.10">
    <property type="entry name" value="SOS response associated peptidase-like"/>
    <property type="match status" value="1"/>
</dbReference>
<evidence type="ECO:0000256" key="3">
    <source>
        <dbReference type="ARBA" id="ARBA00022763"/>
    </source>
</evidence>
<name>A0A3D8QLZ9_9HELO</name>
<accession>A0A3D8QLZ9</accession>
<evidence type="ECO:0000313" key="10">
    <source>
        <dbReference type="Proteomes" id="UP000256328"/>
    </source>
</evidence>
<evidence type="ECO:0000256" key="6">
    <source>
        <dbReference type="ARBA" id="ARBA00023125"/>
    </source>
</evidence>